<dbReference type="EMBL" id="LRPN01000184">
    <property type="protein sequence ID" value="KWZ76908.1"/>
    <property type="molecule type" value="Genomic_DNA"/>
</dbReference>
<reference evidence="2" key="1">
    <citation type="submission" date="2016-01" db="EMBL/GenBank/DDBJ databases">
        <authorList>
            <person name="Mitreva M."/>
            <person name="Pepin K.H."/>
            <person name="Mihindukulasuriya K.A."/>
            <person name="Fulton R."/>
            <person name="Fronick C."/>
            <person name="O'Laughlin M."/>
            <person name="Miner T."/>
            <person name="Herter B."/>
            <person name="Rosa B.A."/>
            <person name="Cordes M."/>
            <person name="Tomlinson C."/>
            <person name="Wollam A."/>
            <person name="Palsikar V.B."/>
            <person name="Mardis E.R."/>
            <person name="Wilson R.K."/>
        </authorList>
    </citation>
    <scope>NUCLEOTIDE SEQUENCE [LARGE SCALE GENOMIC DNA]</scope>
    <source>
        <strain evidence="2">GED7749B</strain>
    </source>
</reference>
<sequence>MLFTITEKTGRGLYISPSLSELVPFLLTPLTHTMLQQKKGNDSFIEKIEIRKNYCIIGLKT</sequence>
<proteinExistence type="predicted"/>
<protein>
    <submittedName>
        <fullName evidence="1">Uncharacterized protein</fullName>
    </submittedName>
</protein>
<accession>A0A133KBE6</accession>
<name>A0A133KBE6_HEYCO</name>
<dbReference type="AlphaFoldDB" id="A0A133KBE6"/>
<organism evidence="1 2">
    <name type="scientific">Heyndrickxia coagulans</name>
    <name type="common">Weizmannia coagulans</name>
    <dbReference type="NCBI Taxonomy" id="1398"/>
    <lineage>
        <taxon>Bacteria</taxon>
        <taxon>Bacillati</taxon>
        <taxon>Bacillota</taxon>
        <taxon>Bacilli</taxon>
        <taxon>Bacillales</taxon>
        <taxon>Bacillaceae</taxon>
        <taxon>Heyndrickxia</taxon>
    </lineage>
</organism>
<comment type="caution">
    <text evidence="1">The sequence shown here is derived from an EMBL/GenBank/DDBJ whole genome shotgun (WGS) entry which is preliminary data.</text>
</comment>
<evidence type="ECO:0000313" key="1">
    <source>
        <dbReference type="EMBL" id="KWZ76908.1"/>
    </source>
</evidence>
<evidence type="ECO:0000313" key="2">
    <source>
        <dbReference type="Proteomes" id="UP000070376"/>
    </source>
</evidence>
<dbReference type="Proteomes" id="UP000070376">
    <property type="component" value="Unassembled WGS sequence"/>
</dbReference>
<gene>
    <name evidence="1" type="ORF">HMPREF3213_03575</name>
</gene>
<dbReference type="PATRIC" id="fig|1398.19.peg.2740"/>